<protein>
    <submittedName>
        <fullName evidence="1">Uncharacterized protein</fullName>
    </submittedName>
</protein>
<evidence type="ECO:0000313" key="2">
    <source>
        <dbReference type="Proteomes" id="UP000499080"/>
    </source>
</evidence>
<accession>A0A4Y2JDN7</accession>
<evidence type="ECO:0000313" key="1">
    <source>
        <dbReference type="EMBL" id="GBM87362.1"/>
    </source>
</evidence>
<dbReference type="Proteomes" id="UP000499080">
    <property type="component" value="Unassembled WGS sequence"/>
</dbReference>
<dbReference type="EMBL" id="BGPR01003376">
    <property type="protein sequence ID" value="GBM87362.1"/>
    <property type="molecule type" value="Genomic_DNA"/>
</dbReference>
<comment type="caution">
    <text evidence="1">The sequence shown here is derived from an EMBL/GenBank/DDBJ whole genome shotgun (WGS) entry which is preliminary data.</text>
</comment>
<gene>
    <name evidence="1" type="ORF">AVEN_112789_1</name>
</gene>
<keyword evidence="2" id="KW-1185">Reference proteome</keyword>
<proteinExistence type="predicted"/>
<dbReference type="AlphaFoldDB" id="A0A4Y2JDN7"/>
<sequence>MHSYVRFACPIRALQSYNGTLLEYSMPICMRAPGSTPDSTVPPEDPSCIGPATPSVIRRGENFARWCGTEVKREGCQLRCLPHHMIAVPNDEVRPKIALVLLRYYN</sequence>
<organism evidence="1 2">
    <name type="scientific">Araneus ventricosus</name>
    <name type="common">Orbweaver spider</name>
    <name type="synonym">Epeira ventricosa</name>
    <dbReference type="NCBI Taxonomy" id="182803"/>
    <lineage>
        <taxon>Eukaryota</taxon>
        <taxon>Metazoa</taxon>
        <taxon>Ecdysozoa</taxon>
        <taxon>Arthropoda</taxon>
        <taxon>Chelicerata</taxon>
        <taxon>Arachnida</taxon>
        <taxon>Araneae</taxon>
        <taxon>Araneomorphae</taxon>
        <taxon>Entelegynae</taxon>
        <taxon>Araneoidea</taxon>
        <taxon>Araneidae</taxon>
        <taxon>Araneus</taxon>
    </lineage>
</organism>
<name>A0A4Y2JDN7_ARAVE</name>
<reference evidence="1 2" key="1">
    <citation type="journal article" date="2019" name="Sci. Rep.">
        <title>Orb-weaving spider Araneus ventricosus genome elucidates the spidroin gene catalogue.</title>
        <authorList>
            <person name="Kono N."/>
            <person name="Nakamura H."/>
            <person name="Ohtoshi R."/>
            <person name="Moran D.A.P."/>
            <person name="Shinohara A."/>
            <person name="Yoshida Y."/>
            <person name="Fujiwara M."/>
            <person name="Mori M."/>
            <person name="Tomita M."/>
            <person name="Arakawa K."/>
        </authorList>
    </citation>
    <scope>NUCLEOTIDE SEQUENCE [LARGE SCALE GENOMIC DNA]</scope>
</reference>